<keyword evidence="2" id="KW-1185">Reference proteome</keyword>
<name>A0AAD5IWJ0_ACENE</name>
<dbReference type="AlphaFoldDB" id="A0AAD5IWJ0"/>
<proteinExistence type="predicted"/>
<reference evidence="1" key="2">
    <citation type="submission" date="2023-02" db="EMBL/GenBank/DDBJ databases">
        <authorList>
            <person name="Swenson N.G."/>
            <person name="Wegrzyn J.L."/>
            <person name="Mcevoy S.L."/>
        </authorList>
    </citation>
    <scope>NUCLEOTIDE SEQUENCE</scope>
    <source>
        <strain evidence="1">91603</strain>
        <tissue evidence="1">Leaf</tissue>
    </source>
</reference>
<evidence type="ECO:0000313" key="1">
    <source>
        <dbReference type="EMBL" id="KAI9177936.1"/>
    </source>
</evidence>
<gene>
    <name evidence="1" type="ORF">LWI28_020820</name>
</gene>
<evidence type="ECO:0000313" key="2">
    <source>
        <dbReference type="Proteomes" id="UP001064489"/>
    </source>
</evidence>
<accession>A0AAD5IWJ0</accession>
<protein>
    <submittedName>
        <fullName evidence="1">Uncharacterized protein</fullName>
    </submittedName>
</protein>
<dbReference type="Proteomes" id="UP001064489">
    <property type="component" value="Chromosome 5"/>
</dbReference>
<reference evidence="1" key="1">
    <citation type="journal article" date="2022" name="Plant J.">
        <title>Strategies of tolerance reflected in two North American maple genomes.</title>
        <authorList>
            <person name="McEvoy S.L."/>
            <person name="Sezen U.U."/>
            <person name="Trouern-Trend A."/>
            <person name="McMahon S.M."/>
            <person name="Schaberg P.G."/>
            <person name="Yang J."/>
            <person name="Wegrzyn J.L."/>
            <person name="Swenson N.G."/>
        </authorList>
    </citation>
    <scope>NUCLEOTIDE SEQUENCE</scope>
    <source>
        <strain evidence="1">91603</strain>
    </source>
</reference>
<organism evidence="1 2">
    <name type="scientific">Acer negundo</name>
    <name type="common">Box elder</name>
    <dbReference type="NCBI Taxonomy" id="4023"/>
    <lineage>
        <taxon>Eukaryota</taxon>
        <taxon>Viridiplantae</taxon>
        <taxon>Streptophyta</taxon>
        <taxon>Embryophyta</taxon>
        <taxon>Tracheophyta</taxon>
        <taxon>Spermatophyta</taxon>
        <taxon>Magnoliopsida</taxon>
        <taxon>eudicotyledons</taxon>
        <taxon>Gunneridae</taxon>
        <taxon>Pentapetalae</taxon>
        <taxon>rosids</taxon>
        <taxon>malvids</taxon>
        <taxon>Sapindales</taxon>
        <taxon>Sapindaceae</taxon>
        <taxon>Hippocastanoideae</taxon>
        <taxon>Acereae</taxon>
        <taxon>Acer</taxon>
    </lineage>
</organism>
<comment type="caution">
    <text evidence="1">The sequence shown here is derived from an EMBL/GenBank/DDBJ whole genome shotgun (WGS) entry which is preliminary data.</text>
</comment>
<sequence>MCNSSFTALSSFKHQLAARVAAALGACVEVKRLWFLRNNYAHDSRRHELGTVVEWCERYLVEYGNAIGAIAVCDSVQVLELVRWVSPMVGMYKLNTDAAIGGLRPCVGVSIECSKY</sequence>
<dbReference type="EMBL" id="JAJSOW010000102">
    <property type="protein sequence ID" value="KAI9177936.1"/>
    <property type="molecule type" value="Genomic_DNA"/>
</dbReference>